<reference evidence="1" key="2">
    <citation type="submission" date="2020-09" db="EMBL/GenBank/DDBJ databases">
        <authorList>
            <person name="Sun Q."/>
            <person name="Ohkuma M."/>
        </authorList>
    </citation>
    <scope>NUCLEOTIDE SEQUENCE</scope>
    <source>
        <strain evidence="1">JCM 17251</strain>
    </source>
</reference>
<accession>A0A917Y2Q1</accession>
<evidence type="ECO:0000313" key="2">
    <source>
        <dbReference type="Proteomes" id="UP000624041"/>
    </source>
</evidence>
<sequence>MQAISRVRHPDKYQCVLRCIEKENEGFECISPIQLVSDYWEAVYVKKLS</sequence>
<keyword evidence="2" id="KW-1185">Reference proteome</keyword>
<dbReference type="EMBL" id="BMOS01000031">
    <property type="protein sequence ID" value="GGN64386.1"/>
    <property type="molecule type" value="Genomic_DNA"/>
</dbReference>
<dbReference type="Proteomes" id="UP000624041">
    <property type="component" value="Unassembled WGS sequence"/>
</dbReference>
<evidence type="ECO:0000313" key="1">
    <source>
        <dbReference type="EMBL" id="GGN64386.1"/>
    </source>
</evidence>
<dbReference type="AlphaFoldDB" id="A0A917Y2Q1"/>
<gene>
    <name evidence="1" type="ORF">GCM10007971_32220</name>
</gene>
<reference evidence="1" key="1">
    <citation type="journal article" date="2014" name="Int. J. Syst. Evol. Microbiol.">
        <title>Complete genome sequence of Corynebacterium casei LMG S-19264T (=DSM 44701T), isolated from a smear-ripened cheese.</title>
        <authorList>
            <consortium name="US DOE Joint Genome Institute (JGI-PGF)"/>
            <person name="Walter F."/>
            <person name="Albersmeier A."/>
            <person name="Kalinowski J."/>
            <person name="Ruckert C."/>
        </authorList>
    </citation>
    <scope>NUCLEOTIDE SEQUENCE</scope>
    <source>
        <strain evidence="1">JCM 17251</strain>
    </source>
</reference>
<dbReference type="RefSeq" id="WP_188858848.1">
    <property type="nucleotide sequence ID" value="NZ_BMOS01000031.1"/>
</dbReference>
<comment type="caution">
    <text evidence="1">The sequence shown here is derived from an EMBL/GenBank/DDBJ whole genome shotgun (WGS) entry which is preliminary data.</text>
</comment>
<organism evidence="1 2">
    <name type="scientific">Oceanobacillus indicireducens</name>
    <dbReference type="NCBI Taxonomy" id="1004261"/>
    <lineage>
        <taxon>Bacteria</taxon>
        <taxon>Bacillati</taxon>
        <taxon>Bacillota</taxon>
        <taxon>Bacilli</taxon>
        <taxon>Bacillales</taxon>
        <taxon>Bacillaceae</taxon>
        <taxon>Oceanobacillus</taxon>
    </lineage>
</organism>
<proteinExistence type="predicted"/>
<protein>
    <submittedName>
        <fullName evidence="1">Uncharacterized protein</fullName>
    </submittedName>
</protein>
<name>A0A917Y2Q1_9BACI</name>